<dbReference type="STRING" id="1125712.HMPREF1316_1017"/>
<organism evidence="11 12">
    <name type="scientific">Olsenella profusa F0195</name>
    <dbReference type="NCBI Taxonomy" id="1125712"/>
    <lineage>
        <taxon>Bacteria</taxon>
        <taxon>Bacillati</taxon>
        <taxon>Actinomycetota</taxon>
        <taxon>Coriobacteriia</taxon>
        <taxon>Coriobacteriales</taxon>
        <taxon>Atopobiaceae</taxon>
        <taxon>Olsenella</taxon>
    </lineage>
</organism>
<dbReference type="GO" id="GO:0035529">
    <property type="term" value="F:NADH pyrophosphatase activity"/>
    <property type="evidence" value="ECO:0007669"/>
    <property type="project" value="TreeGrafter"/>
</dbReference>
<dbReference type="InterPro" id="IPR049734">
    <property type="entry name" value="NudC-like_C"/>
</dbReference>
<proteinExistence type="inferred from homology"/>
<dbReference type="InterPro" id="IPR015376">
    <property type="entry name" value="Znr_NADH_PPase"/>
</dbReference>
<dbReference type="SUPFAM" id="SSF55811">
    <property type="entry name" value="Nudix"/>
    <property type="match status" value="1"/>
</dbReference>
<dbReference type="EMBL" id="AWEZ01000061">
    <property type="protein sequence ID" value="ERL06976.1"/>
    <property type="molecule type" value="Genomic_DNA"/>
</dbReference>
<protein>
    <recommendedName>
        <fullName evidence="4">NAD(+) diphosphatase</fullName>
        <ecNumber evidence="4">3.6.1.22</ecNumber>
    </recommendedName>
</protein>
<keyword evidence="5" id="KW-0479">Metal-binding</keyword>
<dbReference type="Gene3D" id="3.90.79.10">
    <property type="entry name" value="Nucleoside Triphosphate Pyrophosphohydrolase"/>
    <property type="match status" value="1"/>
</dbReference>
<dbReference type="OrthoDB" id="9791656at2"/>
<reference evidence="11 12" key="1">
    <citation type="submission" date="2013-08" db="EMBL/GenBank/DDBJ databases">
        <authorList>
            <person name="Durkin A.S."/>
            <person name="Haft D.R."/>
            <person name="McCorrison J."/>
            <person name="Torralba M."/>
            <person name="Gillis M."/>
            <person name="Haft D.H."/>
            <person name="Methe B."/>
            <person name="Sutton G."/>
            <person name="Nelson K.E."/>
        </authorList>
    </citation>
    <scope>NUCLEOTIDE SEQUENCE [LARGE SCALE GENOMIC DNA]</scope>
    <source>
        <strain evidence="11 12">F0195</strain>
    </source>
</reference>
<dbReference type="PANTHER" id="PTHR42904:SF6">
    <property type="entry name" value="NAD-CAPPED RNA HYDROLASE NUDT12"/>
    <property type="match status" value="1"/>
</dbReference>
<dbReference type="CDD" id="cd03429">
    <property type="entry name" value="NUDIX_NADH_pyrophosphatase_Nudt13"/>
    <property type="match status" value="1"/>
</dbReference>
<dbReference type="GO" id="GO:0019677">
    <property type="term" value="P:NAD+ catabolic process"/>
    <property type="evidence" value="ECO:0007669"/>
    <property type="project" value="TreeGrafter"/>
</dbReference>
<keyword evidence="12" id="KW-1185">Reference proteome</keyword>
<dbReference type="GO" id="GO:0046872">
    <property type="term" value="F:metal ion binding"/>
    <property type="evidence" value="ECO:0007669"/>
    <property type="project" value="UniProtKB-KW"/>
</dbReference>
<evidence type="ECO:0000256" key="8">
    <source>
        <dbReference type="ARBA" id="ARBA00023027"/>
    </source>
</evidence>
<comment type="caution">
    <text evidence="11">The sequence shown here is derived from an EMBL/GenBank/DDBJ whole genome shotgun (WGS) entry which is preliminary data.</text>
</comment>
<evidence type="ECO:0000256" key="4">
    <source>
        <dbReference type="ARBA" id="ARBA00012381"/>
    </source>
</evidence>
<evidence type="ECO:0000256" key="1">
    <source>
        <dbReference type="ARBA" id="ARBA00001946"/>
    </source>
</evidence>
<dbReference type="Pfam" id="PF09297">
    <property type="entry name" value="Zn_ribbon_NUD"/>
    <property type="match status" value="1"/>
</dbReference>
<dbReference type="Proteomes" id="UP000016638">
    <property type="component" value="Unassembled WGS sequence"/>
</dbReference>
<dbReference type="GO" id="GO:0006742">
    <property type="term" value="P:NADP+ catabolic process"/>
    <property type="evidence" value="ECO:0007669"/>
    <property type="project" value="TreeGrafter"/>
</dbReference>
<evidence type="ECO:0000256" key="5">
    <source>
        <dbReference type="ARBA" id="ARBA00022723"/>
    </source>
</evidence>
<dbReference type="PROSITE" id="PS00893">
    <property type="entry name" value="NUDIX_BOX"/>
    <property type="match status" value="1"/>
</dbReference>
<comment type="catalytic activity">
    <reaction evidence="9">
        <text>a 5'-end NAD(+)-phospho-ribonucleoside in mRNA + H2O = a 5'-end phospho-adenosine-phospho-ribonucleoside in mRNA + beta-nicotinamide D-ribonucleotide + 2 H(+)</text>
        <dbReference type="Rhea" id="RHEA:60876"/>
        <dbReference type="Rhea" id="RHEA-COMP:15698"/>
        <dbReference type="Rhea" id="RHEA-COMP:15719"/>
        <dbReference type="ChEBI" id="CHEBI:14649"/>
        <dbReference type="ChEBI" id="CHEBI:15377"/>
        <dbReference type="ChEBI" id="CHEBI:15378"/>
        <dbReference type="ChEBI" id="CHEBI:144029"/>
        <dbReference type="ChEBI" id="CHEBI:144051"/>
    </reaction>
    <physiologicalReaction direction="left-to-right" evidence="9">
        <dbReference type="Rhea" id="RHEA:60877"/>
    </physiologicalReaction>
</comment>
<gene>
    <name evidence="11" type="ORF">HMPREF1316_1017</name>
</gene>
<dbReference type="Pfam" id="PF00293">
    <property type="entry name" value="NUDIX"/>
    <property type="match status" value="1"/>
</dbReference>
<evidence type="ECO:0000256" key="7">
    <source>
        <dbReference type="ARBA" id="ARBA00022842"/>
    </source>
</evidence>
<accession>U2V2R8</accession>
<sequence>MIQDIGAHRFDNSFRVTAPTARSHVLAFRNNKALMRIDEDGTLTLPRLADWGTSPHDLRCRYLFAIDDQPFFLVEREPAPACEGFSFEPIYALRQAEPRWLAFADETAYQLHGWYRDNRYCGRCGAELGHVPTSRELACASCGNVVYPRINPAVIVGVTNGDHILLTRYAQGYRKPALVAGFTEFGETLEGTVHREVGEEVGLAVTNLRYYKSQPWSFTDTLLSGFFCDVTSDPTIHVDHDELSWGEWVRRGDLLAELGGRYDTSSLTNEMIVLFARGKEPRA</sequence>
<dbReference type="eggNOG" id="COG2816">
    <property type="taxonomic scope" value="Bacteria"/>
</dbReference>
<name>U2V2R8_9ACTN</name>
<dbReference type="GO" id="GO:0005829">
    <property type="term" value="C:cytosol"/>
    <property type="evidence" value="ECO:0007669"/>
    <property type="project" value="TreeGrafter"/>
</dbReference>
<dbReference type="AlphaFoldDB" id="U2V2R8"/>
<dbReference type="Gene3D" id="3.90.79.20">
    <property type="match status" value="1"/>
</dbReference>
<evidence type="ECO:0000256" key="6">
    <source>
        <dbReference type="ARBA" id="ARBA00022801"/>
    </source>
</evidence>
<dbReference type="InterPro" id="IPR050241">
    <property type="entry name" value="NAD-cap_RNA_hydrolase_NudC"/>
</dbReference>
<dbReference type="EC" id="3.6.1.22" evidence="4"/>
<keyword evidence="6" id="KW-0378">Hydrolase</keyword>
<dbReference type="InterPro" id="IPR015797">
    <property type="entry name" value="NUDIX_hydrolase-like_dom_sf"/>
</dbReference>
<evidence type="ECO:0000313" key="12">
    <source>
        <dbReference type="Proteomes" id="UP000016638"/>
    </source>
</evidence>
<evidence type="ECO:0000256" key="9">
    <source>
        <dbReference type="ARBA" id="ARBA00023679"/>
    </source>
</evidence>
<feature type="domain" description="Nudix hydrolase" evidence="10">
    <location>
        <begin position="149"/>
        <end position="275"/>
    </location>
</feature>
<evidence type="ECO:0000256" key="2">
    <source>
        <dbReference type="ARBA" id="ARBA00001947"/>
    </source>
</evidence>
<keyword evidence="8" id="KW-0520">NAD</keyword>
<dbReference type="PATRIC" id="fig|1125712.3.peg.1860"/>
<comment type="cofactor">
    <cofactor evidence="1">
        <name>Mg(2+)</name>
        <dbReference type="ChEBI" id="CHEBI:18420"/>
    </cofactor>
</comment>
<dbReference type="InterPro" id="IPR020084">
    <property type="entry name" value="NUDIX_hydrolase_CS"/>
</dbReference>
<keyword evidence="7" id="KW-0460">Magnesium</keyword>
<comment type="cofactor">
    <cofactor evidence="2">
        <name>Zn(2+)</name>
        <dbReference type="ChEBI" id="CHEBI:29105"/>
    </cofactor>
</comment>
<dbReference type="RefSeq" id="WP_021726715.1">
    <property type="nucleotide sequence ID" value="NZ_AWEZ01000061.1"/>
</dbReference>
<evidence type="ECO:0000259" key="10">
    <source>
        <dbReference type="PROSITE" id="PS51462"/>
    </source>
</evidence>
<evidence type="ECO:0000313" key="11">
    <source>
        <dbReference type="EMBL" id="ERL06976.1"/>
    </source>
</evidence>
<dbReference type="PROSITE" id="PS51462">
    <property type="entry name" value="NUDIX"/>
    <property type="match status" value="1"/>
</dbReference>
<evidence type="ECO:0000256" key="3">
    <source>
        <dbReference type="ARBA" id="ARBA00009595"/>
    </source>
</evidence>
<comment type="similarity">
    <text evidence="3">Belongs to the Nudix hydrolase family. NudC subfamily.</text>
</comment>
<dbReference type="PANTHER" id="PTHR42904">
    <property type="entry name" value="NUDIX HYDROLASE, NUDC SUBFAMILY"/>
    <property type="match status" value="1"/>
</dbReference>
<dbReference type="InterPro" id="IPR000086">
    <property type="entry name" value="NUDIX_hydrolase_dom"/>
</dbReference>